<evidence type="ECO:0000256" key="1">
    <source>
        <dbReference type="SAM" id="MobiDB-lite"/>
    </source>
</evidence>
<protein>
    <submittedName>
        <fullName evidence="2">Uncharacterized protein</fullName>
    </submittedName>
</protein>
<proteinExistence type="predicted"/>
<organism evidence="2">
    <name type="scientific">viral metagenome</name>
    <dbReference type="NCBI Taxonomy" id="1070528"/>
    <lineage>
        <taxon>unclassified sequences</taxon>
        <taxon>metagenomes</taxon>
        <taxon>organismal metagenomes</taxon>
    </lineage>
</organism>
<dbReference type="EMBL" id="MN740540">
    <property type="protein sequence ID" value="QHU32570.1"/>
    <property type="molecule type" value="Genomic_DNA"/>
</dbReference>
<dbReference type="AlphaFoldDB" id="A0A6C0LQD1"/>
<sequence length="75" mass="8801">MNKWAELVSKTFQENKHKVGYKLKNAMKDAKKVWKTLKKRIFKGGKKELIEQEPVVGGKSRRKTAKNSRSRKSRK</sequence>
<reference evidence="2" key="1">
    <citation type="journal article" date="2020" name="Nature">
        <title>Giant virus diversity and host interactions through global metagenomics.</title>
        <authorList>
            <person name="Schulz F."/>
            <person name="Roux S."/>
            <person name="Paez-Espino D."/>
            <person name="Jungbluth S."/>
            <person name="Walsh D.A."/>
            <person name="Denef V.J."/>
            <person name="McMahon K.D."/>
            <person name="Konstantinidis K.T."/>
            <person name="Eloe-Fadrosh E.A."/>
            <person name="Kyrpides N.C."/>
            <person name="Woyke T."/>
        </authorList>
    </citation>
    <scope>NUCLEOTIDE SEQUENCE</scope>
    <source>
        <strain evidence="2">GVMAG-M-3300027969-2</strain>
    </source>
</reference>
<name>A0A6C0LQD1_9ZZZZ</name>
<evidence type="ECO:0000313" key="2">
    <source>
        <dbReference type="EMBL" id="QHU32570.1"/>
    </source>
</evidence>
<feature type="compositionally biased region" description="Basic residues" evidence="1">
    <location>
        <begin position="59"/>
        <end position="75"/>
    </location>
</feature>
<feature type="region of interest" description="Disordered" evidence="1">
    <location>
        <begin position="48"/>
        <end position="75"/>
    </location>
</feature>
<accession>A0A6C0LQD1</accession>